<dbReference type="HOGENOM" id="CLU_383907_0_0_0"/>
<dbReference type="eggNOG" id="COG3942">
    <property type="taxonomic scope" value="Bacteria"/>
</dbReference>
<dbReference type="InterPro" id="IPR038765">
    <property type="entry name" value="Papain-like_cys_pep_sf"/>
</dbReference>
<sequence>MRRQLEQRLHIAPEYLARVRVHTGSAAHAFAKSIGALAATNGADIFFQQGQYDPNSRSGLELLGHEVTHVVQQLSGRVRGSGLDPDAGLEREAQEAGTRLVERAALGPMDSRAAQRSSGHANLAPSAPLQRQRDPNAPSSAHKKLPAWHRDFTGTLAGKSVTVSLRRTGDKLHGRYRYARQEGWLTLEGTVNLDGGRKFVHFTERDEHKKITGAFQGEFKGERGEFLVGQWTSAKSQRSFDFSFTLKTVHQNPAVPRTEPHKPRTPAPKWARLYGGTLADSTLRLDLKQDGGTVSGTFELGTVGAGSCEGKQEGSELIVTATYVSGKFRGQTRTVTGQLDTKGKTFSGSWTDGKKAWKLTLQEGGAPERENRKPALPDGLQAKVIAALPEAMTRAPKTIRTQDAERHVPLILDACRNAGVTDPAQIAYILVTAGWETFMGMDGWMVERPPAKTLARTKLTEEQYFEAKYGHTTRIGVNELGNSRPGDGYRYRGRGFVQLTGRANYVKWTTRLKNDGFKIDGKFPDLVQQPELVATNKVLAAKILVEGMHDGTFTGKKLGMYISSSENRQDFKGARQTVNGQDAAESLANSANHLLGQLNPEKKPDKTPDVQDLPHDQQRELVTRGMAAWGTEIGEVNGVKAFFNARDTGEKGRHYSTDGKAYDYGLKWQCVEFVRRYYYDRFGHAFTTKGHAHSYFSPHVADLSTPHLELSAVLEREKVA</sequence>
<gene>
    <name evidence="3" type="ordered locus">Deipe_3093</name>
</gene>
<dbReference type="Proteomes" id="UP000010467">
    <property type="component" value="Chromosome"/>
</dbReference>
<evidence type="ECO:0000259" key="2">
    <source>
        <dbReference type="Pfam" id="PF13699"/>
    </source>
</evidence>
<dbReference type="InterPro" id="IPR025295">
    <property type="entry name" value="eCIS_core_dom"/>
</dbReference>
<organism evidence="3 4">
    <name type="scientific">Deinococcus peraridilitoris (strain DSM 19664 / LMG 22246 / CIP 109416 / KR-200)</name>
    <dbReference type="NCBI Taxonomy" id="937777"/>
    <lineage>
        <taxon>Bacteria</taxon>
        <taxon>Thermotogati</taxon>
        <taxon>Deinococcota</taxon>
        <taxon>Deinococci</taxon>
        <taxon>Deinococcales</taxon>
        <taxon>Deinococcaceae</taxon>
        <taxon>Deinococcus</taxon>
    </lineage>
</organism>
<evidence type="ECO:0000313" key="3">
    <source>
        <dbReference type="EMBL" id="AFZ68540.1"/>
    </source>
</evidence>
<dbReference type="InterPro" id="IPR023346">
    <property type="entry name" value="Lysozyme-like_dom_sf"/>
</dbReference>
<feature type="domain" description="eCIS core" evidence="2">
    <location>
        <begin position="2"/>
        <end position="76"/>
    </location>
</feature>
<dbReference type="PATRIC" id="fig|937777.3.peg.3106"/>
<dbReference type="eggNOG" id="COG1652">
    <property type="taxonomic scope" value="Bacteria"/>
</dbReference>
<dbReference type="AlphaFoldDB" id="L0A694"/>
<name>L0A694_DEIPD</name>
<evidence type="ECO:0000313" key="4">
    <source>
        <dbReference type="Proteomes" id="UP000010467"/>
    </source>
</evidence>
<dbReference type="EMBL" id="CP003382">
    <property type="protein sequence ID" value="AFZ68540.1"/>
    <property type="molecule type" value="Genomic_DNA"/>
</dbReference>
<proteinExistence type="predicted"/>
<keyword evidence="4" id="KW-1185">Reference proteome</keyword>
<dbReference type="Gene3D" id="3.90.1720.10">
    <property type="entry name" value="endopeptidase domain like (from Nostoc punctiforme)"/>
    <property type="match status" value="1"/>
</dbReference>
<protein>
    <recommendedName>
        <fullName evidence="2">eCIS core domain-containing protein</fullName>
    </recommendedName>
</protein>
<dbReference type="eggNOG" id="COG3179">
    <property type="taxonomic scope" value="Bacteria"/>
</dbReference>
<dbReference type="Pfam" id="PF13699">
    <property type="entry name" value="eCIS_core"/>
    <property type="match status" value="1"/>
</dbReference>
<dbReference type="Gene3D" id="1.10.530.10">
    <property type="match status" value="1"/>
</dbReference>
<dbReference type="RefSeq" id="WP_015236838.1">
    <property type="nucleotide sequence ID" value="NC_019793.1"/>
</dbReference>
<reference evidence="4" key="1">
    <citation type="submission" date="2012-03" db="EMBL/GenBank/DDBJ databases">
        <title>Complete sequence of chromosome of Deinococcus peraridilitoris DSM 19664.</title>
        <authorList>
            <person name="Lucas S."/>
            <person name="Copeland A."/>
            <person name="Lapidus A."/>
            <person name="Glavina del Rio T."/>
            <person name="Dalin E."/>
            <person name="Tice H."/>
            <person name="Bruce D."/>
            <person name="Goodwin L."/>
            <person name="Pitluck S."/>
            <person name="Peters L."/>
            <person name="Mikhailova N."/>
            <person name="Lu M."/>
            <person name="Kyrpides N."/>
            <person name="Mavromatis K."/>
            <person name="Ivanova N."/>
            <person name="Brettin T."/>
            <person name="Detter J.C."/>
            <person name="Han C."/>
            <person name="Larimer F."/>
            <person name="Land M."/>
            <person name="Hauser L."/>
            <person name="Markowitz V."/>
            <person name="Cheng J.-F."/>
            <person name="Hugenholtz P."/>
            <person name="Woyke T."/>
            <person name="Wu D."/>
            <person name="Pukall R."/>
            <person name="Steenblock K."/>
            <person name="Brambilla E."/>
            <person name="Klenk H.-P."/>
            <person name="Eisen J.A."/>
        </authorList>
    </citation>
    <scope>NUCLEOTIDE SEQUENCE [LARGE SCALE GENOMIC DNA]</scope>
    <source>
        <strain evidence="4">DSM 19664 / LMG 22246 / CIP 109416 / KR-200</strain>
    </source>
</reference>
<dbReference type="SUPFAM" id="SSF53955">
    <property type="entry name" value="Lysozyme-like"/>
    <property type="match status" value="1"/>
</dbReference>
<accession>L0A694</accession>
<evidence type="ECO:0000256" key="1">
    <source>
        <dbReference type="SAM" id="MobiDB-lite"/>
    </source>
</evidence>
<feature type="region of interest" description="Disordered" evidence="1">
    <location>
        <begin position="101"/>
        <end position="148"/>
    </location>
</feature>
<dbReference type="KEGG" id="dpd:Deipe_3093"/>
<dbReference type="SUPFAM" id="SSF54001">
    <property type="entry name" value="Cysteine proteinases"/>
    <property type="match status" value="1"/>
</dbReference>
<dbReference type="STRING" id="937777.Deipe_3093"/>